<evidence type="ECO:0000313" key="8">
    <source>
        <dbReference type="Proteomes" id="UP000835052"/>
    </source>
</evidence>
<feature type="transmembrane region" description="Helical" evidence="5">
    <location>
        <begin position="621"/>
        <end position="640"/>
    </location>
</feature>
<reference evidence="7" key="1">
    <citation type="submission" date="2020-10" db="EMBL/GenBank/DDBJ databases">
        <authorList>
            <person name="Kikuchi T."/>
        </authorList>
    </citation>
    <scope>NUCLEOTIDE SEQUENCE</scope>
    <source>
        <strain evidence="7">NKZ352</strain>
    </source>
</reference>
<evidence type="ECO:0000256" key="1">
    <source>
        <dbReference type="ARBA" id="ARBA00004141"/>
    </source>
</evidence>
<dbReference type="InterPro" id="IPR050927">
    <property type="entry name" value="TRPM"/>
</dbReference>
<dbReference type="PANTHER" id="PTHR13800">
    <property type="entry name" value="TRANSIENT RECEPTOR POTENTIAL CATION CHANNEL, SUBFAMILY M, MEMBER 6"/>
    <property type="match status" value="1"/>
</dbReference>
<keyword evidence="2 5" id="KW-0812">Transmembrane</keyword>
<comment type="subcellular location">
    <subcellularLocation>
        <location evidence="1">Membrane</location>
        <topology evidence="1">Multi-pass membrane protein</topology>
    </subcellularLocation>
</comment>
<accession>A0A8S1GX00</accession>
<feature type="domain" description="TRPM-like" evidence="6">
    <location>
        <begin position="481"/>
        <end position="594"/>
    </location>
</feature>
<keyword evidence="4 5" id="KW-0472">Membrane</keyword>
<protein>
    <recommendedName>
        <fullName evidence="6">TRPM-like domain-containing protein</fullName>
    </recommendedName>
</protein>
<gene>
    <name evidence="7" type="ORF">CAUJ_LOCUS3550</name>
</gene>
<sequence>MDESEAPIPDLSLTSDTVPVLVGGDSALGGIQLCPALLLGSPQALPGASKHIYSRLAAAASEVDQGVPDLIFCLTSHGNQLSTKYQATLENAIAPFLKGCGVWLISSGEVSDPLARVASATIRNVLPQLEHSAEVLHVVVNSDAVIAHHGCANDVANVVDTSLNTLLMLCRGEVGDGIAKLRASAAVKLAHPPPALLIGVPSEAMSPSSGNPQSAPILLSPSNDKRPLPVAIFAGASKQSLQELLVYVENGVPVIVLQDSCELCALLHSCALLLDSANFSHSRFVDWLREQTTLIDLPGADHLIVKIFSVSNAGDTRLLEFIDVRKLHDLTSMVVDRCLDCYTPTGEDRQVLMLAAKLNTPSVLAAMDMASQLDEELLTLILCECVSKDDQLNFLSSVLQLNPPIRVTSNMLIRMMHHADEHFFTAIVLCQCMGYSFIPTEVNGQFASDVENLVKRLSFGVDNLFPSNAFCNDLPQRDNDESIKILAIWSLLLHRPSIVQCLAAFAEEPIAFGLVLSRIAKSLAHESHDWYFYEQSLNTLSTSLADSATQLLDVVYKSSPAKAYQLLCQPIDTFYGYNVTQLAFQCNARNLIAHECCQRWLHRKLYGNLQAHNSPAIIPKWLKIIISAVFLIPIRFLMLIRPKSASGSKTEQVRISPTVALLDAGRQPKRTRAISTYSVISSRSEALTAITAPLSTTLGFNSAFGGGADSATPQSMVFPLNIEDIDGDRTFVKKSKIRRAAAPSLSTFYSTPIVKYWLSLLFRILFIVGLAYSALLPGCGSNVLDTVFWVCSFFWWIESVYVLAVQAQRIPLSLMPWRVFDVVAMFIFLILLLFLRVFPIEPILDVLQIHSIYPAKVISSFFVLYVSYSTLFFYIPLSEIFGPMVVRVKLMLLRDFTNFLFMIALVMLSSAVAIQGVVFPDRQLTFEVAKKMLSWIWLSLFTTDLSNLEESDTCRKSFLGSPKQYCSAVGGHANPTCPAQTWPAYLVVIEYFVLLKLLLWPILFAFFAKTAKSVDDEADKIWRFQLYTLAEDFRLRAPLPPPLTLLCVLCTACCRMTGSLSGVFAYDHPDMDSHKDRHRSTWRFGSIYRNPSVPFKKNSFSNSFWRRLSIDRWRAKNQKSKASSEELDELGALHNYLRLMTLRSAYEKTSSTASSERMTMPYPNSDVLRVVITRDQRPWDVLLPKYNPPFFCKAVEQFPSDILKHVDVASEQNVSELRRFWRSRQTLDFATAGPNTKSWALSAAGFPLNPNGRRGIAGRGNHPKFGANRRCFYVILTGTRSADAKVLVDNNRSLPNEWHLEQNSKDEHLASILKSVGVSDVDAQMFSMRRLDSSLVSVGETMPVNDTSPAHLASELVETDDDTDNAWAEHDVWAVSLRDRRILTNVIGFSWCPIGSAQNTLPAAQTAHVSRATNVYSITR</sequence>
<keyword evidence="8" id="KW-1185">Reference proteome</keyword>
<organism evidence="7 8">
    <name type="scientific">Caenorhabditis auriculariae</name>
    <dbReference type="NCBI Taxonomy" id="2777116"/>
    <lineage>
        <taxon>Eukaryota</taxon>
        <taxon>Metazoa</taxon>
        <taxon>Ecdysozoa</taxon>
        <taxon>Nematoda</taxon>
        <taxon>Chromadorea</taxon>
        <taxon>Rhabditida</taxon>
        <taxon>Rhabditina</taxon>
        <taxon>Rhabditomorpha</taxon>
        <taxon>Rhabditoidea</taxon>
        <taxon>Rhabditidae</taxon>
        <taxon>Peloderinae</taxon>
        <taxon>Caenorhabditis</taxon>
    </lineage>
</organism>
<dbReference type="PANTHER" id="PTHR13800:SF41">
    <property type="entry name" value="PROTEIN CED-11"/>
    <property type="match status" value="1"/>
</dbReference>
<dbReference type="Proteomes" id="UP000835052">
    <property type="component" value="Unassembled WGS sequence"/>
</dbReference>
<dbReference type="Pfam" id="PF25969">
    <property type="entry name" value="NUDT9_N"/>
    <property type="match status" value="1"/>
</dbReference>
<dbReference type="OrthoDB" id="10056930at2759"/>
<dbReference type="InterPro" id="IPR057366">
    <property type="entry name" value="TRPM-like"/>
</dbReference>
<evidence type="ECO:0000256" key="4">
    <source>
        <dbReference type="ARBA" id="ARBA00023136"/>
    </source>
</evidence>
<comment type="caution">
    <text evidence="7">The sequence shown here is derived from an EMBL/GenBank/DDBJ whole genome shotgun (WGS) entry which is preliminary data.</text>
</comment>
<feature type="transmembrane region" description="Helical" evidence="5">
    <location>
        <begin position="898"/>
        <end position="918"/>
    </location>
</feature>
<evidence type="ECO:0000256" key="5">
    <source>
        <dbReference type="SAM" id="Phobius"/>
    </source>
</evidence>
<dbReference type="Pfam" id="PF25508">
    <property type="entry name" value="TRPM2"/>
    <property type="match status" value="1"/>
</dbReference>
<name>A0A8S1GX00_9PELO</name>
<keyword evidence="3 5" id="KW-1133">Transmembrane helix</keyword>
<evidence type="ECO:0000313" key="7">
    <source>
        <dbReference type="EMBL" id="CAD6187631.1"/>
    </source>
</evidence>
<evidence type="ECO:0000256" key="2">
    <source>
        <dbReference type="ARBA" id="ARBA00022692"/>
    </source>
</evidence>
<dbReference type="GO" id="GO:0030001">
    <property type="term" value="P:metal ion transport"/>
    <property type="evidence" value="ECO:0007669"/>
    <property type="project" value="TreeGrafter"/>
</dbReference>
<dbReference type="EMBL" id="CAJGYM010000007">
    <property type="protein sequence ID" value="CAD6187631.1"/>
    <property type="molecule type" value="Genomic_DNA"/>
</dbReference>
<feature type="transmembrane region" description="Helical" evidence="5">
    <location>
        <begin position="819"/>
        <end position="838"/>
    </location>
</feature>
<dbReference type="GO" id="GO:0005261">
    <property type="term" value="F:monoatomic cation channel activity"/>
    <property type="evidence" value="ECO:0007669"/>
    <property type="project" value="TreeGrafter"/>
</dbReference>
<evidence type="ECO:0000259" key="6">
    <source>
        <dbReference type="Pfam" id="PF25508"/>
    </source>
</evidence>
<feature type="transmembrane region" description="Helical" evidence="5">
    <location>
        <begin position="756"/>
        <end position="775"/>
    </location>
</feature>
<proteinExistence type="predicted"/>
<evidence type="ECO:0000256" key="3">
    <source>
        <dbReference type="ARBA" id="ARBA00022989"/>
    </source>
</evidence>
<feature type="transmembrane region" description="Helical" evidence="5">
    <location>
        <begin position="858"/>
        <end position="877"/>
    </location>
</feature>
<feature type="transmembrane region" description="Helical" evidence="5">
    <location>
        <begin position="787"/>
        <end position="807"/>
    </location>
</feature>
<dbReference type="GO" id="GO:0005886">
    <property type="term" value="C:plasma membrane"/>
    <property type="evidence" value="ECO:0007669"/>
    <property type="project" value="TreeGrafter"/>
</dbReference>